<dbReference type="RefSeq" id="WP_110882392.1">
    <property type="nucleotide sequence ID" value="NZ_VMKP01000001.1"/>
</dbReference>
<protein>
    <submittedName>
        <fullName evidence="3">DUF2244 domain-containing protein</fullName>
    </submittedName>
</protein>
<dbReference type="InterPro" id="IPR019253">
    <property type="entry name" value="DUF2244_TM"/>
</dbReference>
<dbReference type="EMBL" id="VMKP01000001">
    <property type="protein sequence ID" value="TVO66583.1"/>
    <property type="molecule type" value="Genomic_DNA"/>
</dbReference>
<evidence type="ECO:0000313" key="4">
    <source>
        <dbReference type="Proteomes" id="UP000316688"/>
    </source>
</evidence>
<keyword evidence="2" id="KW-1133">Transmembrane helix</keyword>
<feature type="transmembrane region" description="Helical" evidence="2">
    <location>
        <begin position="29"/>
        <end position="48"/>
    </location>
</feature>
<proteinExistence type="predicted"/>
<organism evidence="3 4">
    <name type="scientific">Spiribacter aquaticus</name>
    <dbReference type="NCBI Taxonomy" id="1935996"/>
    <lineage>
        <taxon>Bacteria</taxon>
        <taxon>Pseudomonadati</taxon>
        <taxon>Pseudomonadota</taxon>
        <taxon>Gammaproteobacteria</taxon>
        <taxon>Chromatiales</taxon>
        <taxon>Ectothiorhodospiraceae</taxon>
        <taxon>Spiribacter</taxon>
    </lineage>
</organism>
<accession>A0A557RN34</accession>
<feature type="region of interest" description="Disordered" evidence="1">
    <location>
        <begin position="167"/>
        <end position="193"/>
    </location>
</feature>
<evidence type="ECO:0000256" key="1">
    <source>
        <dbReference type="SAM" id="MobiDB-lite"/>
    </source>
</evidence>
<dbReference type="Pfam" id="PF10003">
    <property type="entry name" value="DUF2244"/>
    <property type="match status" value="1"/>
</dbReference>
<gene>
    <name evidence="3" type="ORF">FPL11_02560</name>
</gene>
<sequence length="193" mass="21764">MSTRTESEPNHGRRFVLAPNIAPDWRQTMLIFAGISTVCLGIGVVCAWFGLWPILPFAGIEVTALGWALYKSARRSLDREVIHVVDNAVVVEKGCGRVEERFEMDRTWTDVQLRRRSRRWDETQLLLRSRDRSLVIGAFLDADERRSLERALRACIGPMARWGDARPVTATESNAPERSWTPGLTANVGEKSG</sequence>
<evidence type="ECO:0000313" key="3">
    <source>
        <dbReference type="EMBL" id="TVO66583.1"/>
    </source>
</evidence>
<evidence type="ECO:0000256" key="2">
    <source>
        <dbReference type="SAM" id="Phobius"/>
    </source>
</evidence>
<keyword evidence="2" id="KW-0472">Membrane</keyword>
<comment type="caution">
    <text evidence="3">The sequence shown here is derived from an EMBL/GenBank/DDBJ whole genome shotgun (WGS) entry which is preliminary data.</text>
</comment>
<reference evidence="3 4" key="1">
    <citation type="submission" date="2019-07" db="EMBL/GenBank/DDBJ databases">
        <title>Reclasification of Spiribacter aquaticus.</title>
        <authorList>
            <person name="Leon M.J."/>
            <person name="Sanchez-Porro C."/>
            <person name="Ventosa A."/>
        </authorList>
    </citation>
    <scope>NUCLEOTIDE SEQUENCE [LARGE SCALE GENOMIC DNA]</scope>
    <source>
        <strain evidence="3 4">SP30</strain>
    </source>
</reference>
<dbReference type="AlphaFoldDB" id="A0A557RN34"/>
<name>A0A557RN34_9GAMM</name>
<keyword evidence="4" id="KW-1185">Reference proteome</keyword>
<dbReference type="Proteomes" id="UP000316688">
    <property type="component" value="Unassembled WGS sequence"/>
</dbReference>
<keyword evidence="2" id="KW-0812">Transmembrane</keyword>